<comment type="caution">
    <text evidence="2">The sequence shown here is derived from an EMBL/GenBank/DDBJ whole genome shotgun (WGS) entry which is preliminary data.</text>
</comment>
<evidence type="ECO:0000313" key="2">
    <source>
        <dbReference type="EMBL" id="KAF4582130.1"/>
    </source>
</evidence>
<name>A0A8H4Q1S8_9HYPO</name>
<dbReference type="Pfam" id="PF04910">
    <property type="entry name" value="Tcf25"/>
    <property type="match status" value="1"/>
</dbReference>
<organism evidence="2 3">
    <name type="scientific">Ophiocordyceps camponoti-floridani</name>
    <dbReference type="NCBI Taxonomy" id="2030778"/>
    <lineage>
        <taxon>Eukaryota</taxon>
        <taxon>Fungi</taxon>
        <taxon>Dikarya</taxon>
        <taxon>Ascomycota</taxon>
        <taxon>Pezizomycotina</taxon>
        <taxon>Sordariomycetes</taxon>
        <taxon>Hypocreomycetidae</taxon>
        <taxon>Hypocreales</taxon>
        <taxon>Ophiocordycipitaceae</taxon>
        <taxon>Ophiocordyceps</taxon>
    </lineage>
</organism>
<proteinExistence type="predicted"/>
<reference evidence="2 3" key="1">
    <citation type="journal article" date="2020" name="G3 (Bethesda)">
        <title>Genetic Underpinnings of Host Manipulation by Ophiocordyceps as Revealed by Comparative Transcriptomics.</title>
        <authorList>
            <person name="Will I."/>
            <person name="Das B."/>
            <person name="Trinh T."/>
            <person name="Brachmann A."/>
            <person name="Ohm R.A."/>
            <person name="de Bekker C."/>
        </authorList>
    </citation>
    <scope>NUCLEOTIDE SEQUENCE [LARGE SCALE GENOMIC DNA]</scope>
    <source>
        <strain evidence="2 3">EC05</strain>
    </source>
</reference>
<dbReference type="Proteomes" id="UP000562929">
    <property type="component" value="Unassembled WGS sequence"/>
</dbReference>
<dbReference type="GO" id="GO:0072344">
    <property type="term" value="P:rescue of stalled ribosome"/>
    <property type="evidence" value="ECO:0007669"/>
    <property type="project" value="TreeGrafter"/>
</dbReference>
<keyword evidence="3" id="KW-1185">Reference proteome</keyword>
<dbReference type="InterPro" id="IPR006994">
    <property type="entry name" value="TCF25/Rqc1"/>
</dbReference>
<evidence type="ECO:0000256" key="1">
    <source>
        <dbReference type="SAM" id="MobiDB-lite"/>
    </source>
</evidence>
<feature type="region of interest" description="Disordered" evidence="1">
    <location>
        <begin position="1"/>
        <end position="107"/>
    </location>
</feature>
<dbReference type="SUPFAM" id="SSF81901">
    <property type="entry name" value="HCP-like"/>
    <property type="match status" value="1"/>
</dbReference>
<feature type="compositionally biased region" description="Basic residues" evidence="1">
    <location>
        <begin position="80"/>
        <end position="92"/>
    </location>
</feature>
<feature type="region of interest" description="Disordered" evidence="1">
    <location>
        <begin position="649"/>
        <end position="687"/>
    </location>
</feature>
<sequence length="687" mass="78152">MSSRQLRKLQQQRELERAQDSPADEVEPDYEEDEATIKKPRPNLFAALGGEDEEEDQDEDASAGEQDVTQPPEAENTVKRQGKKKKKKKRKATTAERRNSEEPEQDEIDKALKELRIDLPQNLGASGGDELPPRTNDLLGVNTHHLRDVNEMMNIFGREVIESAQMQNQEASGRRTRGQAHQHVDLETFLREPQGAPMLSEVSLRRNPFVQGREHWPRQSAGGITMEQISKAPDGLSTEYAFVHNKDYDGVQAFFFASAQLGDPMRLVYLLKQYPYHVSTLLQVSLVAQVDQNMALAAELCERALFTFGRVTTVAFKRDVECGCARLNFRRPENRQFWLAGYLYIKSLVRKGTFRTALEWARLLYSMDPADPYAMRHRIHGLAVRAHESSWLVDFVRHLEQRGDMQDVVYLRQTLVLALLQMEDVDGARHHLKRGLEQLPWLYCSLFKELNLDAPQAIWGISPESNERTFWTKLYIKETKELWNNAQATALLQEVARDMDRVDATTLASHDPPLERAIVRQAMLDGEGPLLALAPRELVESQPNYEFDPLPPPEEENMFTARATRLPWRDRRQQDEEQDPELMARMNNLLAHHAELAAVLDDDDDDDDIRALRQADDDELQRDLDAHRALANQPGMLAALVQALGLGRETAADAPSREDDDPSGVPGAWPSDGDDDMDDDSAPHRRG</sequence>
<dbReference type="EMBL" id="JAACLJ010000008">
    <property type="protein sequence ID" value="KAF4582130.1"/>
    <property type="molecule type" value="Genomic_DNA"/>
</dbReference>
<feature type="compositionally biased region" description="Acidic residues" evidence="1">
    <location>
        <begin position="50"/>
        <end position="62"/>
    </location>
</feature>
<feature type="compositionally biased region" description="Acidic residues" evidence="1">
    <location>
        <begin position="22"/>
        <end position="34"/>
    </location>
</feature>
<dbReference type="GO" id="GO:1990112">
    <property type="term" value="C:RQC complex"/>
    <property type="evidence" value="ECO:0007669"/>
    <property type="project" value="TreeGrafter"/>
</dbReference>
<dbReference type="OrthoDB" id="205993at2759"/>
<accession>A0A8H4Q1S8</accession>
<dbReference type="GO" id="GO:1990116">
    <property type="term" value="P:ribosome-associated ubiquitin-dependent protein catabolic process"/>
    <property type="evidence" value="ECO:0007669"/>
    <property type="project" value="TreeGrafter"/>
</dbReference>
<dbReference type="PANTHER" id="PTHR22684">
    <property type="entry name" value="NULP1-RELATED"/>
    <property type="match status" value="1"/>
</dbReference>
<gene>
    <name evidence="2" type="ORF">GQ602_006754</name>
</gene>
<protein>
    <submittedName>
        <fullName evidence="2">Transcription factor 25</fullName>
    </submittedName>
</protein>
<dbReference type="AlphaFoldDB" id="A0A8H4Q1S8"/>
<evidence type="ECO:0000313" key="3">
    <source>
        <dbReference type="Proteomes" id="UP000562929"/>
    </source>
</evidence>
<dbReference type="PANTHER" id="PTHR22684:SF0">
    <property type="entry name" value="RIBOSOME QUALITY CONTROL COMPLEX SUBUNIT TCF25"/>
    <property type="match status" value="1"/>
</dbReference>